<name>A0ABW1SVZ8_9ACTN</name>
<organism evidence="4 5">
    <name type="scientific">Longivirga aurantiaca</name>
    <dbReference type="NCBI Taxonomy" id="1837743"/>
    <lineage>
        <taxon>Bacteria</taxon>
        <taxon>Bacillati</taxon>
        <taxon>Actinomycetota</taxon>
        <taxon>Actinomycetes</taxon>
        <taxon>Sporichthyales</taxon>
        <taxon>Sporichthyaceae</taxon>
        <taxon>Longivirga</taxon>
    </lineage>
</organism>
<evidence type="ECO:0000256" key="2">
    <source>
        <dbReference type="SAM" id="Phobius"/>
    </source>
</evidence>
<keyword evidence="2" id="KW-0472">Membrane</keyword>
<sequence>MTTNGDDPGTGARPQPGTPPDPTPSGPEDVLPARPPGRRAKPPVEGTPSPLGRVLLPVALLVVAVVAVLAAWGRLQADESVVAGGPTSPAASPTSSSSSSPSPSSSSPTPKPSKTTTPTPTPSDTPTESPSPTAVVIDRSVPVTVLNGTRRTGLAAKVAADLKSKGWTVVSIGNWRGGGVDTTTVFVDGRDDAAATMRRDLKAADATEEPIGAMRTNRITVVIMDDYPTS</sequence>
<dbReference type="Gene3D" id="3.30.70.2390">
    <property type="match status" value="1"/>
</dbReference>
<comment type="caution">
    <text evidence="4">The sequence shown here is derived from an EMBL/GenBank/DDBJ whole genome shotgun (WGS) entry which is preliminary data.</text>
</comment>
<dbReference type="RefSeq" id="WP_386763633.1">
    <property type="nucleotide sequence ID" value="NZ_JBHSTI010000002.1"/>
</dbReference>
<reference evidence="5" key="1">
    <citation type="journal article" date="2019" name="Int. J. Syst. Evol. Microbiol.">
        <title>The Global Catalogue of Microorganisms (GCM) 10K type strain sequencing project: providing services to taxonomists for standard genome sequencing and annotation.</title>
        <authorList>
            <consortium name="The Broad Institute Genomics Platform"/>
            <consortium name="The Broad Institute Genome Sequencing Center for Infectious Disease"/>
            <person name="Wu L."/>
            <person name="Ma J."/>
        </authorList>
    </citation>
    <scope>NUCLEOTIDE SEQUENCE [LARGE SCALE GENOMIC DNA]</scope>
    <source>
        <strain evidence="5">CGMCC 4.7317</strain>
    </source>
</reference>
<feature type="compositionally biased region" description="Low complexity" evidence="1">
    <location>
        <begin position="86"/>
        <end position="133"/>
    </location>
</feature>
<feature type="domain" description="LytR/CpsA/Psr regulator C-terminal" evidence="3">
    <location>
        <begin position="140"/>
        <end position="227"/>
    </location>
</feature>
<dbReference type="Pfam" id="PF13399">
    <property type="entry name" value="LytR_C"/>
    <property type="match status" value="1"/>
</dbReference>
<evidence type="ECO:0000259" key="3">
    <source>
        <dbReference type="Pfam" id="PF13399"/>
    </source>
</evidence>
<keyword evidence="2" id="KW-1133">Transmembrane helix</keyword>
<proteinExistence type="predicted"/>
<dbReference type="InterPro" id="IPR027381">
    <property type="entry name" value="LytR/CpsA/Psr_C"/>
</dbReference>
<evidence type="ECO:0000313" key="4">
    <source>
        <dbReference type="EMBL" id="MFC6236591.1"/>
    </source>
</evidence>
<dbReference type="EMBL" id="JBHSTI010000002">
    <property type="protein sequence ID" value="MFC6236591.1"/>
    <property type="molecule type" value="Genomic_DNA"/>
</dbReference>
<keyword evidence="5" id="KW-1185">Reference proteome</keyword>
<protein>
    <submittedName>
        <fullName evidence="4">LytR C-terminal domain-containing protein</fullName>
    </submittedName>
</protein>
<feature type="transmembrane region" description="Helical" evidence="2">
    <location>
        <begin position="54"/>
        <end position="72"/>
    </location>
</feature>
<keyword evidence="2" id="KW-0812">Transmembrane</keyword>
<evidence type="ECO:0000313" key="5">
    <source>
        <dbReference type="Proteomes" id="UP001596138"/>
    </source>
</evidence>
<dbReference type="Proteomes" id="UP001596138">
    <property type="component" value="Unassembled WGS sequence"/>
</dbReference>
<accession>A0ABW1SVZ8</accession>
<feature type="compositionally biased region" description="Pro residues" evidence="1">
    <location>
        <begin position="16"/>
        <end position="25"/>
    </location>
</feature>
<evidence type="ECO:0000256" key="1">
    <source>
        <dbReference type="SAM" id="MobiDB-lite"/>
    </source>
</evidence>
<gene>
    <name evidence="4" type="ORF">ACFQGU_01780</name>
</gene>
<feature type="region of interest" description="Disordered" evidence="1">
    <location>
        <begin position="1"/>
        <end position="50"/>
    </location>
</feature>
<feature type="region of interest" description="Disordered" evidence="1">
    <location>
        <begin position="82"/>
        <end position="136"/>
    </location>
</feature>